<keyword evidence="6" id="KW-0378">Hydrolase</keyword>
<organism evidence="6 7">
    <name type="scientific">Brachybacterium huguangmaarense</name>
    <dbReference type="NCBI Taxonomy" id="1652028"/>
    <lineage>
        <taxon>Bacteria</taxon>
        <taxon>Bacillati</taxon>
        <taxon>Actinomycetota</taxon>
        <taxon>Actinomycetes</taxon>
        <taxon>Micrococcales</taxon>
        <taxon>Dermabacteraceae</taxon>
        <taxon>Brachybacterium</taxon>
    </lineage>
</organism>
<dbReference type="Pfam" id="PF00476">
    <property type="entry name" value="DNA_pol_A"/>
    <property type="match status" value="1"/>
</dbReference>
<feature type="region of interest" description="Disordered" evidence="4">
    <location>
        <begin position="433"/>
        <end position="459"/>
    </location>
</feature>
<keyword evidence="7" id="KW-1185">Reference proteome</keyword>
<dbReference type="Proteomes" id="UP001164305">
    <property type="component" value="Chromosome"/>
</dbReference>
<dbReference type="CDD" id="cd06444">
    <property type="entry name" value="DNA_pol_A"/>
    <property type="match status" value="1"/>
</dbReference>
<evidence type="ECO:0000256" key="2">
    <source>
        <dbReference type="ARBA" id="ARBA00022705"/>
    </source>
</evidence>
<dbReference type="GO" id="GO:0004527">
    <property type="term" value="F:exonuclease activity"/>
    <property type="evidence" value="ECO:0007669"/>
    <property type="project" value="UniProtKB-KW"/>
</dbReference>
<evidence type="ECO:0000256" key="3">
    <source>
        <dbReference type="ARBA" id="ARBA00049244"/>
    </source>
</evidence>
<dbReference type="EMBL" id="CP107020">
    <property type="protein sequence ID" value="UYG16411.1"/>
    <property type="molecule type" value="Genomic_DNA"/>
</dbReference>
<feature type="domain" description="DNA-directed DNA polymerase family A palm" evidence="5">
    <location>
        <begin position="319"/>
        <end position="539"/>
    </location>
</feature>
<dbReference type="Gene3D" id="3.30.70.370">
    <property type="match status" value="1"/>
</dbReference>
<accession>A0ABY6G189</accession>
<dbReference type="SMART" id="SM00482">
    <property type="entry name" value="POLAc"/>
    <property type="match status" value="1"/>
</dbReference>
<proteinExistence type="predicted"/>
<evidence type="ECO:0000256" key="4">
    <source>
        <dbReference type="SAM" id="MobiDB-lite"/>
    </source>
</evidence>
<dbReference type="EC" id="2.7.7.7" evidence="1"/>
<reference evidence="6" key="1">
    <citation type="submission" date="2022-10" db="EMBL/GenBank/DDBJ databases">
        <title>Whole-Genome Sequencing of Brachybacterium huguangmaarense BRM-3, Isolated from Betula schmidtii.</title>
        <authorList>
            <person name="Haam D."/>
        </authorList>
    </citation>
    <scope>NUCLEOTIDE SEQUENCE</scope>
    <source>
        <strain evidence="6">BRM-3</strain>
    </source>
</reference>
<dbReference type="InterPro" id="IPR001098">
    <property type="entry name" value="DNA-dir_DNA_pol_A_palm_dom"/>
</dbReference>
<dbReference type="InterPro" id="IPR002298">
    <property type="entry name" value="DNA_polymerase_A"/>
</dbReference>
<dbReference type="NCBIfam" id="NF011538">
    <property type="entry name" value="PRK14975.1-1"/>
    <property type="match status" value="1"/>
</dbReference>
<keyword evidence="6" id="KW-0540">Nuclease</keyword>
<evidence type="ECO:0000256" key="1">
    <source>
        <dbReference type="ARBA" id="ARBA00012417"/>
    </source>
</evidence>
<sequence length="579" mass="60218">MPRSVLLAREADGHPVIVPLDEAGAPLGDGPPESVEPADLPDRVAELEADHAPRWVLPDTPARYDALLGAGVRIGRCHDLRLAHAILANSELVADTTPLRAADGWSVPLDPAAGTAPAGESGATLFDLDSAPAGGVPDDAGEALAELARQSAAIDGSADPSRLRLLVAAESAGALVAAEMRAAGIPWDVAEHDRILTDLLGPRPSPGQAPARMAEVGAEVRAALGDPLVPLDSPPRLLRALHRAGIDVASTSKWELTGIEHPAIDPLLRYKAMSRLLTANGWAWIDEWVHEGRYRPVYVPGGVVTGRWASSGGGALQIPRRLRPAVCADPGWVLVAADVSQLEPRVLAAMSGDAAMAQAGAGRDLYAVIVEEGVVATRQEAKVGVLGALYGGTSGDAGRVVARLRSTFPAAMGLVDRAAAAGERGGTVTTLLGRSSPPPPPEWSAFQASAHGADAAPGEGERARRIARDRGRFTRNFVVQGTAAEWALSWMALLRARLAALPEAAAEHAATASGPVFSRRAHLVHFLHDEVLVHAPAEQADSAADAIRAAAEAAGRLLFPGSEVDFPLELTVSERGTAK</sequence>
<evidence type="ECO:0000313" key="7">
    <source>
        <dbReference type="Proteomes" id="UP001164305"/>
    </source>
</evidence>
<evidence type="ECO:0000259" key="5">
    <source>
        <dbReference type="SMART" id="SM00482"/>
    </source>
</evidence>
<comment type="catalytic activity">
    <reaction evidence="3">
        <text>DNA(n) + a 2'-deoxyribonucleoside 5'-triphosphate = DNA(n+1) + diphosphate</text>
        <dbReference type="Rhea" id="RHEA:22508"/>
        <dbReference type="Rhea" id="RHEA-COMP:17339"/>
        <dbReference type="Rhea" id="RHEA-COMP:17340"/>
        <dbReference type="ChEBI" id="CHEBI:33019"/>
        <dbReference type="ChEBI" id="CHEBI:61560"/>
        <dbReference type="ChEBI" id="CHEBI:173112"/>
        <dbReference type="EC" id="2.7.7.7"/>
    </reaction>
</comment>
<evidence type="ECO:0000313" key="6">
    <source>
        <dbReference type="EMBL" id="UYG16411.1"/>
    </source>
</evidence>
<keyword evidence="2" id="KW-0235">DNA replication</keyword>
<dbReference type="PANTHER" id="PTHR10133">
    <property type="entry name" value="DNA POLYMERASE I"/>
    <property type="match status" value="1"/>
</dbReference>
<dbReference type="SUPFAM" id="SSF56672">
    <property type="entry name" value="DNA/RNA polymerases"/>
    <property type="match status" value="1"/>
</dbReference>
<gene>
    <name evidence="6" type="ORF">BRM3_12480</name>
</gene>
<dbReference type="PANTHER" id="PTHR10133:SF27">
    <property type="entry name" value="DNA POLYMERASE NU"/>
    <property type="match status" value="1"/>
</dbReference>
<name>A0ABY6G189_9MICO</name>
<dbReference type="Gene3D" id="1.10.150.20">
    <property type="entry name" value="5' to 3' exonuclease, C-terminal subdomain"/>
    <property type="match status" value="1"/>
</dbReference>
<protein>
    <recommendedName>
        <fullName evidence="1">DNA-directed DNA polymerase</fullName>
        <ecNumber evidence="1">2.7.7.7</ecNumber>
    </recommendedName>
</protein>
<dbReference type="RefSeq" id="WP_263593624.1">
    <property type="nucleotide sequence ID" value="NZ_CP107020.1"/>
</dbReference>
<dbReference type="InterPro" id="IPR043502">
    <property type="entry name" value="DNA/RNA_pol_sf"/>
</dbReference>
<keyword evidence="6" id="KW-0269">Exonuclease</keyword>